<name>A0A0S4LMU8_9BACT</name>
<dbReference type="EMBL" id="CZQA01000010">
    <property type="protein sequence ID" value="CUS37936.1"/>
    <property type="molecule type" value="Genomic_DNA"/>
</dbReference>
<dbReference type="GO" id="GO:0035438">
    <property type="term" value="F:cyclic-di-GMP binding"/>
    <property type="evidence" value="ECO:0007669"/>
    <property type="project" value="InterPro"/>
</dbReference>
<dbReference type="OrthoDB" id="9789438at2"/>
<evidence type="ECO:0000313" key="2">
    <source>
        <dbReference type="EMBL" id="CUS37936.1"/>
    </source>
</evidence>
<gene>
    <name evidence="2" type="ORF">COMA1_40328</name>
</gene>
<keyword evidence="3" id="KW-1185">Reference proteome</keyword>
<sequence length="134" mass="14752">MIMDDSDFTSSSGRSVPQLRRYPRVRVSAPFPCSFARVGRLKKGVVEQGLGIIYDVSEKGVRVMTEAVITPGDRIAMQLRLPNQSASMVIETATVRWGKEQIYGVEFEGLSAHDNQHLQAFMTHQSKPGAGLTA</sequence>
<dbReference type="SUPFAM" id="SSF141371">
    <property type="entry name" value="PilZ domain-like"/>
    <property type="match status" value="1"/>
</dbReference>
<dbReference type="Gene3D" id="2.40.10.220">
    <property type="entry name" value="predicted glycosyltransferase like domains"/>
    <property type="match status" value="1"/>
</dbReference>
<feature type="domain" description="PilZ" evidence="1">
    <location>
        <begin position="18"/>
        <end position="122"/>
    </location>
</feature>
<proteinExistence type="predicted"/>
<dbReference type="Pfam" id="PF07238">
    <property type="entry name" value="PilZ"/>
    <property type="match status" value="1"/>
</dbReference>
<dbReference type="InterPro" id="IPR009875">
    <property type="entry name" value="PilZ_domain"/>
</dbReference>
<evidence type="ECO:0000313" key="3">
    <source>
        <dbReference type="Proteomes" id="UP000199032"/>
    </source>
</evidence>
<dbReference type="AlphaFoldDB" id="A0A0S4LMU8"/>
<protein>
    <recommendedName>
        <fullName evidence="1">PilZ domain-containing protein</fullName>
    </recommendedName>
</protein>
<evidence type="ECO:0000259" key="1">
    <source>
        <dbReference type="Pfam" id="PF07238"/>
    </source>
</evidence>
<accession>A0A0S4LMU8</accession>
<dbReference type="Proteomes" id="UP000199032">
    <property type="component" value="Unassembled WGS sequence"/>
</dbReference>
<dbReference type="STRING" id="1742972.COMA1_40328"/>
<organism evidence="2 3">
    <name type="scientific">Candidatus Nitrospira nitrosa</name>
    <dbReference type="NCBI Taxonomy" id="1742972"/>
    <lineage>
        <taxon>Bacteria</taxon>
        <taxon>Pseudomonadati</taxon>
        <taxon>Nitrospirota</taxon>
        <taxon>Nitrospiria</taxon>
        <taxon>Nitrospirales</taxon>
        <taxon>Nitrospiraceae</taxon>
        <taxon>Nitrospira</taxon>
    </lineage>
</organism>
<reference evidence="2 3" key="1">
    <citation type="submission" date="2015-10" db="EMBL/GenBank/DDBJ databases">
        <authorList>
            <person name="Gilbert D.G."/>
        </authorList>
    </citation>
    <scope>NUCLEOTIDE SEQUENCE [LARGE SCALE GENOMIC DNA]</scope>
    <source>
        <strain evidence="2">COMA1</strain>
    </source>
</reference>